<organism evidence="1 2">
    <name type="scientific">Datura stramonium</name>
    <name type="common">Jimsonweed</name>
    <name type="synonym">Common thornapple</name>
    <dbReference type="NCBI Taxonomy" id="4076"/>
    <lineage>
        <taxon>Eukaryota</taxon>
        <taxon>Viridiplantae</taxon>
        <taxon>Streptophyta</taxon>
        <taxon>Embryophyta</taxon>
        <taxon>Tracheophyta</taxon>
        <taxon>Spermatophyta</taxon>
        <taxon>Magnoliopsida</taxon>
        <taxon>eudicotyledons</taxon>
        <taxon>Gunneridae</taxon>
        <taxon>Pentapetalae</taxon>
        <taxon>asterids</taxon>
        <taxon>lamiids</taxon>
        <taxon>Solanales</taxon>
        <taxon>Solanaceae</taxon>
        <taxon>Solanoideae</taxon>
        <taxon>Datureae</taxon>
        <taxon>Datura</taxon>
    </lineage>
</organism>
<accession>A0ABS8RXJ7</accession>
<proteinExistence type="predicted"/>
<gene>
    <name evidence="1" type="ORF">HAX54_005427</name>
</gene>
<dbReference type="EMBL" id="JACEIK010000127">
    <property type="protein sequence ID" value="MCD7450339.1"/>
    <property type="molecule type" value="Genomic_DNA"/>
</dbReference>
<keyword evidence="2" id="KW-1185">Reference proteome</keyword>
<feature type="non-terminal residue" evidence="1">
    <location>
        <position position="75"/>
    </location>
</feature>
<sequence>VSFGIQGLCSYHDIGFRRYEYMYRLKASWYDSYYLVVRINIEIYQHGSTDHRGSPRVMVRAITLVEKIFNAGSLG</sequence>
<evidence type="ECO:0000313" key="1">
    <source>
        <dbReference type="EMBL" id="MCD7450339.1"/>
    </source>
</evidence>
<comment type="caution">
    <text evidence="1">The sequence shown here is derived from an EMBL/GenBank/DDBJ whole genome shotgun (WGS) entry which is preliminary data.</text>
</comment>
<reference evidence="1 2" key="1">
    <citation type="journal article" date="2021" name="BMC Genomics">
        <title>Datura genome reveals duplications of psychoactive alkaloid biosynthetic genes and high mutation rate following tissue culture.</title>
        <authorList>
            <person name="Rajewski A."/>
            <person name="Carter-House D."/>
            <person name="Stajich J."/>
            <person name="Litt A."/>
        </authorList>
    </citation>
    <scope>NUCLEOTIDE SEQUENCE [LARGE SCALE GENOMIC DNA]</scope>
    <source>
        <strain evidence="1">AR-01</strain>
    </source>
</reference>
<dbReference type="Proteomes" id="UP000823775">
    <property type="component" value="Unassembled WGS sequence"/>
</dbReference>
<name>A0ABS8RXJ7_DATST</name>
<evidence type="ECO:0000313" key="2">
    <source>
        <dbReference type="Proteomes" id="UP000823775"/>
    </source>
</evidence>
<feature type="non-terminal residue" evidence="1">
    <location>
        <position position="1"/>
    </location>
</feature>
<protein>
    <submittedName>
        <fullName evidence="1">Uncharacterized protein</fullName>
    </submittedName>
</protein>